<proteinExistence type="predicted"/>
<name>A0A6I9VT11_9HYME</name>
<evidence type="ECO:0000256" key="2">
    <source>
        <dbReference type="SAM" id="Phobius"/>
    </source>
</evidence>
<dbReference type="Proteomes" id="UP000504615">
    <property type="component" value="Unplaced"/>
</dbReference>
<keyword evidence="2" id="KW-1133">Transmembrane helix</keyword>
<feature type="region of interest" description="Disordered" evidence="1">
    <location>
        <begin position="177"/>
        <end position="216"/>
    </location>
</feature>
<dbReference type="OrthoDB" id="7698447at2759"/>
<dbReference type="AlphaFoldDB" id="A0A6I9VT11"/>
<dbReference type="GeneID" id="105423870"/>
<feature type="compositionally biased region" description="Polar residues" evidence="1">
    <location>
        <begin position="194"/>
        <end position="215"/>
    </location>
</feature>
<keyword evidence="2" id="KW-0812">Transmembrane</keyword>
<feature type="region of interest" description="Disordered" evidence="1">
    <location>
        <begin position="77"/>
        <end position="103"/>
    </location>
</feature>
<sequence>MPFPAGSSRHLSAPGVSPTDGTRCLLARGRDQEGRRIMIRFAILLVLVIDLANGQLNYEGNPFTEYTEYIAEESNLSEKLPEKSARRNDASVDLPDSGLSSRPQKLYPIVESESEPDGHSQQETAETDNLLKSQILSSVQTPIFRSDAVDTSARQFQDSSDRNAPISQAEVALNSFLNSRTPEESRTSLEHYLRSQQSPEDQSRPSNAIVSQESSKPIEPLEFQRQAISHVEQQQPISHVQQQSLLVPQVNHQQQVQLTSQVDQVQLVPQVMPQADQRQQLLLPPASQAYGYVRQPAAIQPAVIRTPTGVVLGQKLLQPVPLIPAFQARNDMITPAMWRERMRRIRGKPFPFAQPRVAALYQGPIAVPFKAKTPVEVIYTKPPGLHRGPPIISNPPVPYEDASAWFPDTEYPPSHKDVYYSQLYAQSYDPHYYNYIAATGKIRPYLYGKLGKHQEEQDDGIWSELFRGFKKHGLRNIMTPTFLLGMTLPVVTLMLSALVQKRSIARSDDARELEQEDALQEYLERLQRALECYAGKNSRDTKLNAGC</sequence>
<feature type="compositionally biased region" description="Basic and acidic residues" evidence="1">
    <location>
        <begin position="181"/>
        <end position="193"/>
    </location>
</feature>
<keyword evidence="2" id="KW-0472">Membrane</keyword>
<gene>
    <name evidence="4" type="primary">LOC105423870</name>
</gene>
<protein>
    <submittedName>
        <fullName evidence="4">Uncharacterized protein LOC105423870 isoform X1</fullName>
    </submittedName>
</protein>
<reference evidence="4" key="1">
    <citation type="submission" date="2025-08" db="UniProtKB">
        <authorList>
            <consortium name="RefSeq"/>
        </authorList>
    </citation>
    <scope>IDENTIFICATION</scope>
</reference>
<keyword evidence="3" id="KW-1185">Reference proteome</keyword>
<evidence type="ECO:0000313" key="3">
    <source>
        <dbReference type="Proteomes" id="UP000504615"/>
    </source>
</evidence>
<feature type="compositionally biased region" description="Basic and acidic residues" evidence="1">
    <location>
        <begin position="79"/>
        <end position="90"/>
    </location>
</feature>
<dbReference type="KEGG" id="pbar:105423870"/>
<dbReference type="RefSeq" id="XP_011632107.1">
    <property type="nucleotide sequence ID" value="XM_011633805.2"/>
</dbReference>
<accession>A0A6I9VT11</accession>
<feature type="region of interest" description="Disordered" evidence="1">
    <location>
        <begin position="1"/>
        <end position="22"/>
    </location>
</feature>
<feature type="transmembrane region" description="Helical" evidence="2">
    <location>
        <begin position="477"/>
        <end position="499"/>
    </location>
</feature>
<organism evidence="3 4">
    <name type="scientific">Pogonomyrmex barbatus</name>
    <name type="common">red harvester ant</name>
    <dbReference type="NCBI Taxonomy" id="144034"/>
    <lineage>
        <taxon>Eukaryota</taxon>
        <taxon>Metazoa</taxon>
        <taxon>Ecdysozoa</taxon>
        <taxon>Arthropoda</taxon>
        <taxon>Hexapoda</taxon>
        <taxon>Insecta</taxon>
        <taxon>Pterygota</taxon>
        <taxon>Neoptera</taxon>
        <taxon>Endopterygota</taxon>
        <taxon>Hymenoptera</taxon>
        <taxon>Apocrita</taxon>
        <taxon>Aculeata</taxon>
        <taxon>Formicoidea</taxon>
        <taxon>Formicidae</taxon>
        <taxon>Myrmicinae</taxon>
        <taxon>Pogonomyrmex</taxon>
    </lineage>
</organism>
<evidence type="ECO:0000313" key="4">
    <source>
        <dbReference type="RefSeq" id="XP_011632107.1"/>
    </source>
</evidence>
<evidence type="ECO:0000256" key="1">
    <source>
        <dbReference type="SAM" id="MobiDB-lite"/>
    </source>
</evidence>